<dbReference type="EMBL" id="JACHBX010000001">
    <property type="protein sequence ID" value="MBB6132030.1"/>
    <property type="molecule type" value="Genomic_DNA"/>
</dbReference>
<dbReference type="Gene3D" id="4.10.280.80">
    <property type="match status" value="1"/>
</dbReference>
<name>A0A7W9WX65_9BURK</name>
<reference evidence="1 2" key="1">
    <citation type="submission" date="2020-08" db="EMBL/GenBank/DDBJ databases">
        <title>The Agave Microbiome: Exploring the role of microbial communities in plant adaptations to desert environments.</title>
        <authorList>
            <person name="Partida-Martinez L.P."/>
        </authorList>
    </citation>
    <scope>NUCLEOTIDE SEQUENCE [LARGE SCALE GENOMIC DNA]</scope>
    <source>
        <strain evidence="1 2">AT3.2</strain>
    </source>
</reference>
<dbReference type="RefSeq" id="WP_183549624.1">
    <property type="nucleotide sequence ID" value="NZ_JACHBX010000001.1"/>
</dbReference>
<dbReference type="InterPro" id="IPR025562">
    <property type="entry name" value="Tae4"/>
</dbReference>
<dbReference type="Pfam" id="PF14113">
    <property type="entry name" value="Tae4"/>
    <property type="match status" value="1"/>
</dbReference>
<gene>
    <name evidence="1" type="ORF">HD842_000141</name>
</gene>
<dbReference type="Proteomes" id="UP000540787">
    <property type="component" value="Unassembled WGS sequence"/>
</dbReference>
<protein>
    <recommendedName>
        <fullName evidence="3">Type VI secretion system (T6SS), amidase effector protein 4</fullName>
    </recommendedName>
</protein>
<accession>A0A7W9WX65</accession>
<proteinExistence type="predicted"/>
<comment type="caution">
    <text evidence="1">The sequence shown here is derived from an EMBL/GenBank/DDBJ whole genome shotgun (WGS) entry which is preliminary data.</text>
</comment>
<dbReference type="Gene3D" id="3.90.1720.80">
    <property type="match status" value="1"/>
</dbReference>
<evidence type="ECO:0008006" key="3">
    <source>
        <dbReference type="Google" id="ProtNLM"/>
    </source>
</evidence>
<evidence type="ECO:0000313" key="2">
    <source>
        <dbReference type="Proteomes" id="UP000540787"/>
    </source>
</evidence>
<organism evidence="1 2">
    <name type="scientific">Massilia aurea</name>
    <dbReference type="NCBI Taxonomy" id="373040"/>
    <lineage>
        <taxon>Bacteria</taxon>
        <taxon>Pseudomonadati</taxon>
        <taxon>Pseudomonadota</taxon>
        <taxon>Betaproteobacteria</taxon>
        <taxon>Burkholderiales</taxon>
        <taxon>Oxalobacteraceae</taxon>
        <taxon>Telluria group</taxon>
        <taxon>Massilia</taxon>
    </lineage>
</organism>
<keyword evidence="2" id="KW-1185">Reference proteome</keyword>
<evidence type="ECO:0000313" key="1">
    <source>
        <dbReference type="EMBL" id="MBB6132030.1"/>
    </source>
</evidence>
<dbReference type="AlphaFoldDB" id="A0A7W9WX65"/>
<sequence>MKPAFIQLLKHYPAQASREELHGEIGWNDLIDNQSYMNTCAVRMSYGLLRAGVPLPGARMKAKAGVLAGKLIEPGQEKLSEILKMIWGWPEVYTDEDEARAGIGNRNGVVSFFRIGGGAVGHIDLIVHRPGSRFQDCARTCFWAVKPIWFWSLN</sequence>